<sequence length="68" mass="8084">MNKYLANRLRTLRKAHGFTQQQAADILKIDRSTLAYYESGRIEPPLRILEKLRVLYHTTYNDLLEYLS</sequence>
<gene>
    <name evidence="3" type="ORF">H6X83_09620</name>
</gene>
<protein>
    <submittedName>
        <fullName evidence="3">Helix-turn-helix transcriptional regulator</fullName>
    </submittedName>
</protein>
<organism evidence="3 4">
    <name type="scientific">Caproicibacterium amylolyticum</name>
    <dbReference type="NCBI Taxonomy" id="2766537"/>
    <lineage>
        <taxon>Bacteria</taxon>
        <taxon>Bacillati</taxon>
        <taxon>Bacillota</taxon>
        <taxon>Clostridia</taxon>
        <taxon>Eubacteriales</taxon>
        <taxon>Oscillospiraceae</taxon>
        <taxon>Caproicibacterium</taxon>
    </lineage>
</organism>
<dbReference type="AlphaFoldDB" id="A0A7G9WEU4"/>
<evidence type="ECO:0000313" key="3">
    <source>
        <dbReference type="EMBL" id="QNO17206.1"/>
    </source>
</evidence>
<dbReference type="Pfam" id="PF13560">
    <property type="entry name" value="HTH_31"/>
    <property type="match status" value="1"/>
</dbReference>
<proteinExistence type="predicted"/>
<dbReference type="SUPFAM" id="SSF47413">
    <property type="entry name" value="lambda repressor-like DNA-binding domains"/>
    <property type="match status" value="1"/>
</dbReference>
<dbReference type="Gene3D" id="1.10.260.40">
    <property type="entry name" value="lambda repressor-like DNA-binding domains"/>
    <property type="match status" value="1"/>
</dbReference>
<dbReference type="GO" id="GO:0003677">
    <property type="term" value="F:DNA binding"/>
    <property type="evidence" value="ECO:0007669"/>
    <property type="project" value="UniProtKB-KW"/>
</dbReference>
<dbReference type="SMART" id="SM00530">
    <property type="entry name" value="HTH_XRE"/>
    <property type="match status" value="1"/>
</dbReference>
<dbReference type="InterPro" id="IPR010982">
    <property type="entry name" value="Lambda_DNA-bd_dom_sf"/>
</dbReference>
<reference evidence="3 4" key="1">
    <citation type="submission" date="2020-08" db="EMBL/GenBank/DDBJ databases">
        <authorList>
            <person name="Ren C."/>
            <person name="Gu Y."/>
            <person name="Xu Y."/>
        </authorList>
    </citation>
    <scope>NUCLEOTIDE SEQUENCE [LARGE SCALE GENOMIC DNA]</scope>
    <source>
        <strain evidence="3 4">LBM18003</strain>
    </source>
</reference>
<name>A0A7G9WEU4_9FIRM</name>
<dbReference type="RefSeq" id="WP_212506275.1">
    <property type="nucleotide sequence ID" value="NZ_CP060696.1"/>
</dbReference>
<accession>A0A7G9WEU4</accession>
<dbReference type="Proteomes" id="UP000516046">
    <property type="component" value="Chromosome"/>
</dbReference>
<feature type="domain" description="HTH cro/C1-type" evidence="2">
    <location>
        <begin position="9"/>
        <end position="63"/>
    </location>
</feature>
<dbReference type="KEGG" id="caml:H6X83_09620"/>
<keyword evidence="1" id="KW-0238">DNA-binding</keyword>
<dbReference type="PROSITE" id="PS50943">
    <property type="entry name" value="HTH_CROC1"/>
    <property type="match status" value="1"/>
</dbReference>
<dbReference type="InterPro" id="IPR001387">
    <property type="entry name" value="Cro/C1-type_HTH"/>
</dbReference>
<dbReference type="EMBL" id="CP060696">
    <property type="protein sequence ID" value="QNO17206.1"/>
    <property type="molecule type" value="Genomic_DNA"/>
</dbReference>
<dbReference type="PANTHER" id="PTHR46558:SF11">
    <property type="entry name" value="HTH-TYPE TRANSCRIPTIONAL REGULATOR XRE"/>
    <property type="match status" value="1"/>
</dbReference>
<dbReference type="CDD" id="cd00093">
    <property type="entry name" value="HTH_XRE"/>
    <property type="match status" value="1"/>
</dbReference>
<evidence type="ECO:0000256" key="1">
    <source>
        <dbReference type="ARBA" id="ARBA00023125"/>
    </source>
</evidence>
<evidence type="ECO:0000313" key="4">
    <source>
        <dbReference type="Proteomes" id="UP000516046"/>
    </source>
</evidence>
<keyword evidence="4" id="KW-1185">Reference proteome</keyword>
<dbReference type="PANTHER" id="PTHR46558">
    <property type="entry name" value="TRACRIPTIONAL REGULATORY PROTEIN-RELATED-RELATED"/>
    <property type="match status" value="1"/>
</dbReference>
<evidence type="ECO:0000259" key="2">
    <source>
        <dbReference type="PROSITE" id="PS50943"/>
    </source>
</evidence>